<dbReference type="AlphaFoldDB" id="A0A0N9UFC5"/>
<dbReference type="InterPro" id="IPR021136">
    <property type="entry name" value="Flagellar_hook_control-like_C"/>
</dbReference>
<proteinExistence type="predicted"/>
<evidence type="ECO:0000259" key="3">
    <source>
        <dbReference type="Pfam" id="PF02120"/>
    </source>
</evidence>
<protein>
    <recommendedName>
        <fullName evidence="3">Flagellar hook-length control protein-like C-terminal domain-containing protein</fullName>
    </recommendedName>
</protein>
<reference evidence="4 5" key="1">
    <citation type="journal article" date="2015" name="Genome Announc.">
        <title>Complete Genome Sequence of Polypropylene Glycol- and Polyethylene Glycol-Degrading Sphingopyxis macrogoltabida Strain EY-1.</title>
        <authorList>
            <person name="Ohtsubo Y."/>
            <person name="Nagata Y."/>
            <person name="Numata M."/>
            <person name="Tsuchikane K."/>
            <person name="Hosoyama A."/>
            <person name="Yamazoe A."/>
            <person name="Tsuda M."/>
            <person name="Fujita N."/>
            <person name="Kawai F."/>
        </authorList>
    </citation>
    <scope>NUCLEOTIDE SEQUENCE [LARGE SCALE GENOMIC DNA]</scope>
    <source>
        <strain evidence="4 5">EY-1</strain>
    </source>
</reference>
<dbReference type="PATRIC" id="fig|33050.5.peg.4038"/>
<evidence type="ECO:0000256" key="1">
    <source>
        <dbReference type="SAM" id="MobiDB-lite"/>
    </source>
</evidence>
<dbReference type="Pfam" id="PF02120">
    <property type="entry name" value="Flg_hook"/>
    <property type="match status" value="1"/>
</dbReference>
<name>A0A0N9UFC5_SPHMC</name>
<keyword evidence="2" id="KW-0732">Signal</keyword>
<feature type="chain" id="PRO_5006038922" description="Flagellar hook-length control protein-like C-terminal domain-containing protein" evidence="2">
    <location>
        <begin position="19"/>
        <end position="399"/>
    </location>
</feature>
<dbReference type="Gene3D" id="3.30.750.140">
    <property type="match status" value="1"/>
</dbReference>
<feature type="compositionally biased region" description="Low complexity" evidence="1">
    <location>
        <begin position="350"/>
        <end position="361"/>
    </location>
</feature>
<feature type="region of interest" description="Disordered" evidence="1">
    <location>
        <begin position="345"/>
        <end position="399"/>
    </location>
</feature>
<feature type="signal peptide" evidence="2">
    <location>
        <begin position="1"/>
        <end position="18"/>
    </location>
</feature>
<feature type="domain" description="Flagellar hook-length control protein-like C-terminal" evidence="3">
    <location>
        <begin position="272"/>
        <end position="344"/>
    </location>
</feature>
<accession>A0A0N9UFC5</accession>
<evidence type="ECO:0000256" key="2">
    <source>
        <dbReference type="SAM" id="SignalP"/>
    </source>
</evidence>
<organism evidence="4 5">
    <name type="scientific">Sphingopyxis macrogoltabida</name>
    <name type="common">Sphingomonas macrogoltabidus</name>
    <dbReference type="NCBI Taxonomy" id="33050"/>
    <lineage>
        <taxon>Bacteria</taxon>
        <taxon>Pseudomonadati</taxon>
        <taxon>Pseudomonadota</taxon>
        <taxon>Alphaproteobacteria</taxon>
        <taxon>Sphingomonadales</taxon>
        <taxon>Sphingomonadaceae</taxon>
        <taxon>Sphingopyxis</taxon>
    </lineage>
</organism>
<dbReference type="EMBL" id="CP012700">
    <property type="protein sequence ID" value="ALH82455.1"/>
    <property type="molecule type" value="Genomic_DNA"/>
</dbReference>
<sequence>MAALTQSPAPASLLPAFAALGAPGSAGGEMPAFDQLVAAAPVAGAGKAPLTTILPPAAAMPLQPADGKAVAIVPDAKSETVTAAEALAAPDDAAAKAVTLLLAATGRIAAPVTDQVAASPALPSAIMVSKPVAAIRIEGEGDSDGGTEAVETGDAAAPAAVWMPPVPTSTAPADKPEKAANAAITADKGDAPALPAAAKPREAAQPAAMPVDPSLPKAKIVDAGPSMTVAFTQPAAPAAGAIAEAAPMAPVAERVLDLTSDDAWIEQLARDIAATKSQSGDISFRLMPRHLGRLDVAMRQDEGGVSLKLDTQHEATAAVVHAAQGRLVEDLRQQGVRVAGAEVTCTPGETGRQSQSQQGTHQGQGRGGAHDAAHLIETAPERAEARDEERAATRGGRFA</sequence>
<evidence type="ECO:0000313" key="5">
    <source>
        <dbReference type="Proteomes" id="UP000058074"/>
    </source>
</evidence>
<dbReference type="InterPro" id="IPR038610">
    <property type="entry name" value="FliK-like_C_sf"/>
</dbReference>
<dbReference type="Proteomes" id="UP000058074">
    <property type="component" value="Chromosome"/>
</dbReference>
<gene>
    <name evidence="4" type="ORF">AN936_19460</name>
</gene>
<dbReference type="KEGG" id="smag:AN936_19460"/>
<feature type="compositionally biased region" description="Basic and acidic residues" evidence="1">
    <location>
        <begin position="368"/>
        <end position="392"/>
    </location>
</feature>
<dbReference type="CDD" id="cd17470">
    <property type="entry name" value="T3SS_Flik_C"/>
    <property type="match status" value="1"/>
</dbReference>
<evidence type="ECO:0000313" key="4">
    <source>
        <dbReference type="EMBL" id="ALH82455.1"/>
    </source>
</evidence>